<accession>A0AAU8TSU2</accession>
<evidence type="ECO:0000313" key="3">
    <source>
        <dbReference type="Proteomes" id="UP000033099"/>
    </source>
</evidence>
<dbReference type="InterPro" id="IPR001466">
    <property type="entry name" value="Beta-lactam-related"/>
</dbReference>
<organism evidence="2 3">
    <name type="scientific">Pseudomonas synxantha</name>
    <dbReference type="NCBI Taxonomy" id="47883"/>
    <lineage>
        <taxon>Bacteria</taxon>
        <taxon>Pseudomonadati</taxon>
        <taxon>Pseudomonadota</taxon>
        <taxon>Gammaproteobacteria</taxon>
        <taxon>Pseudomonadales</taxon>
        <taxon>Pseudomonadaceae</taxon>
        <taxon>Pseudomonas</taxon>
    </lineage>
</organism>
<evidence type="ECO:0000313" key="2">
    <source>
        <dbReference type="EMBL" id="AKA81027.1"/>
    </source>
</evidence>
<dbReference type="EMBL" id="CP011117">
    <property type="protein sequence ID" value="AKA81027.1"/>
    <property type="molecule type" value="Genomic_DNA"/>
</dbReference>
<dbReference type="Pfam" id="PF00144">
    <property type="entry name" value="Beta-lactamase"/>
    <property type="match status" value="1"/>
</dbReference>
<gene>
    <name evidence="2" type="ORF">VO64_0481</name>
</gene>
<proteinExistence type="predicted"/>
<dbReference type="Gene3D" id="3.40.710.10">
    <property type="entry name" value="DD-peptidase/beta-lactamase superfamily"/>
    <property type="match status" value="1"/>
</dbReference>
<dbReference type="PANTHER" id="PTHR43283">
    <property type="entry name" value="BETA-LACTAMASE-RELATED"/>
    <property type="match status" value="1"/>
</dbReference>
<sequence length="401" mass="43771">MAEQSSHLRLSSVDANLQKALNAGHAPGLVGLLARGDDAHVAVLGRMALDGPPMRRDSIFRIASMSKVITAAATMLLVDDGKLKLNEPVDRLLPELANRQVLRNLDGPVDDTVAAKRSITVEDLLTFRLGWGIIFQPPGTYPIQEKISALGIAGFGPPDPTLSLNADQWLQRISTLPLFAQPGEKWIYNIGSLILGVLIARASGQQFGEFLSERIFSPLGMKDTGFYVPEDKLDRLVTAYRQKEGTLEEWDAPRTGGWSRPPAFEQGDGGLVSTVDDYLAFVRMLLNGGANNGRQLLSRDAVKMMTTDHLTPSQRKEGESVLQEGQGWGYGLSVTAKETSSGARVGTIGWSGGFGSRWQSDPVSKLTTVLLTQRMFDTPKPAPIFERFEQDARKVGDFIDH</sequence>
<dbReference type="PANTHER" id="PTHR43283:SF3">
    <property type="entry name" value="BETA-LACTAMASE FAMILY PROTEIN (AFU_ORTHOLOGUE AFUA_5G07500)"/>
    <property type="match status" value="1"/>
</dbReference>
<dbReference type="AlphaFoldDB" id="A0AAU8TSU2"/>
<name>A0AAU8TSU2_9PSED</name>
<protein>
    <submittedName>
        <fullName evidence="2">Beta-lactamase class C and other penicillin binding protein</fullName>
    </submittedName>
</protein>
<dbReference type="InterPro" id="IPR050789">
    <property type="entry name" value="Diverse_Enzym_Activities"/>
</dbReference>
<dbReference type="KEGG" id="pfb:VO64_0481"/>
<dbReference type="InterPro" id="IPR012338">
    <property type="entry name" value="Beta-lactam/transpept-like"/>
</dbReference>
<reference evidence="2 3" key="1">
    <citation type="journal article" date="2015" name="Genome Announc.">
        <title>Complete Genome Sequence of Biocontrol Strain Pseudomonas fluorescens LBUM223.</title>
        <authorList>
            <person name="Roquigny R."/>
            <person name="Arseneault T."/>
            <person name="Gadkar V.J."/>
            <person name="Novinscak A."/>
            <person name="Joly D.L."/>
            <person name="Filion M."/>
        </authorList>
    </citation>
    <scope>NUCLEOTIDE SEQUENCE [LARGE SCALE GENOMIC DNA]</scope>
    <source>
        <strain evidence="2 3">LBUM223</strain>
    </source>
</reference>
<dbReference type="RefSeq" id="WP_046068278.1">
    <property type="nucleotide sequence ID" value="NZ_CP011117.2"/>
</dbReference>
<feature type="domain" description="Beta-lactamase-related" evidence="1">
    <location>
        <begin position="13"/>
        <end position="379"/>
    </location>
</feature>
<dbReference type="Proteomes" id="UP000033099">
    <property type="component" value="Chromosome"/>
</dbReference>
<dbReference type="SUPFAM" id="SSF56601">
    <property type="entry name" value="beta-lactamase/transpeptidase-like"/>
    <property type="match status" value="1"/>
</dbReference>
<evidence type="ECO:0000259" key="1">
    <source>
        <dbReference type="Pfam" id="PF00144"/>
    </source>
</evidence>